<accession>A0A174JCH4</accession>
<dbReference type="PANTHER" id="PTHR42760">
    <property type="entry name" value="SHORT-CHAIN DEHYDROGENASES/REDUCTASES FAMILY MEMBER"/>
    <property type="match status" value="1"/>
</dbReference>
<dbReference type="EMBL" id="WKPR01000008">
    <property type="protein sequence ID" value="MSB19842.1"/>
    <property type="molecule type" value="Genomic_DNA"/>
</dbReference>
<dbReference type="Pfam" id="PF13561">
    <property type="entry name" value="adh_short_C2"/>
    <property type="match status" value="1"/>
</dbReference>
<reference evidence="4 6" key="2">
    <citation type="journal article" date="2019" name="Nat. Med.">
        <title>A library of human gut bacterial isolates paired with longitudinal multiomics data enables mechanistic microbiome research.</title>
        <authorList>
            <person name="Poyet M."/>
            <person name="Groussin M."/>
            <person name="Gibbons S.M."/>
            <person name="Avila-Pacheco J."/>
            <person name="Jiang X."/>
            <person name="Kearney S.M."/>
            <person name="Perrotta A.R."/>
            <person name="Berdy B."/>
            <person name="Zhao S."/>
            <person name="Lieberman T.D."/>
            <person name="Swanson P.K."/>
            <person name="Smith M."/>
            <person name="Roesemann S."/>
            <person name="Alexander J.E."/>
            <person name="Rich S.A."/>
            <person name="Livny J."/>
            <person name="Vlamakis H."/>
            <person name="Clish C."/>
            <person name="Bullock K."/>
            <person name="Deik A."/>
            <person name="Scott J."/>
            <person name="Pierce K.A."/>
            <person name="Xavier R.J."/>
            <person name="Alm E.J."/>
        </authorList>
    </citation>
    <scope>NUCLEOTIDE SEQUENCE [LARGE SCALE GENOMIC DNA]</scope>
    <source>
        <strain evidence="4 6">BIOML-A2</strain>
    </source>
</reference>
<sequence>MALMSKAAIVTGAAQGIGKAIAARLVKDGMRVAIVDINQEAAVAAAEELAGQYGADTMAVQCDVSQEEQVNIAVQKVLERFGTVDVLVNNAGILSLKKPFVEYTKADWDKIFGINFMGDVFFCKALIPTMKEKKSGRIINMASQSAETGGLAASPIYAASKAAVWCMTKSLAGEMGPYQVTVNAVAPGYIMTEMTRNAGYRDDMVPMKRLGTPEDVADVVGFLASEDSRYVTGMIVDINGGTVMR</sequence>
<dbReference type="GO" id="GO:0004316">
    <property type="term" value="F:3-oxoacyl-[acyl-carrier-protein] reductase (NADPH) activity"/>
    <property type="evidence" value="ECO:0007669"/>
    <property type="project" value="UniProtKB-EC"/>
</dbReference>
<dbReference type="PRINTS" id="PR00081">
    <property type="entry name" value="GDHRDH"/>
</dbReference>
<dbReference type="InterPro" id="IPR002347">
    <property type="entry name" value="SDR_fam"/>
</dbReference>
<comment type="similarity">
    <text evidence="1">Belongs to the short-chain dehydrogenases/reductases (SDR) family.</text>
</comment>
<name>A0A174JCH4_FLAPL</name>
<dbReference type="AlphaFoldDB" id="A0A174JCH4"/>
<dbReference type="NCBIfam" id="NF009466">
    <property type="entry name" value="PRK12826.1-2"/>
    <property type="match status" value="1"/>
</dbReference>
<dbReference type="PRINTS" id="PR00080">
    <property type="entry name" value="SDRFAMILY"/>
</dbReference>
<evidence type="ECO:0000256" key="1">
    <source>
        <dbReference type="ARBA" id="ARBA00006484"/>
    </source>
</evidence>
<dbReference type="Gene3D" id="3.40.50.720">
    <property type="entry name" value="NAD(P)-binding Rossmann-like Domain"/>
    <property type="match status" value="1"/>
</dbReference>
<dbReference type="SUPFAM" id="SSF51735">
    <property type="entry name" value="NAD(P)-binding Rossmann-fold domains"/>
    <property type="match status" value="1"/>
</dbReference>
<dbReference type="PANTHER" id="PTHR42760:SF135">
    <property type="entry name" value="BLL7886 PROTEIN"/>
    <property type="match status" value="1"/>
</dbReference>
<evidence type="ECO:0000313" key="3">
    <source>
        <dbReference type="EMBL" id="CUO95328.1"/>
    </source>
</evidence>
<evidence type="ECO:0000313" key="5">
    <source>
        <dbReference type="Proteomes" id="UP000095746"/>
    </source>
</evidence>
<protein>
    <submittedName>
        <fullName evidence="3">3-oxoacyl-[acyl-carrier-protein] reductase FabG</fullName>
        <ecNumber evidence="3">1.1.1.100</ecNumber>
    </submittedName>
    <submittedName>
        <fullName evidence="4">Glucose 1-dehydrogenase</fullName>
        <ecNumber evidence="4">1.1.1.47</ecNumber>
    </submittedName>
</protein>
<organism evidence="3 5">
    <name type="scientific">Flavonifractor plautii</name>
    <name type="common">Fusobacterium plautii</name>
    <dbReference type="NCBI Taxonomy" id="292800"/>
    <lineage>
        <taxon>Bacteria</taxon>
        <taxon>Bacillati</taxon>
        <taxon>Bacillota</taxon>
        <taxon>Clostridia</taxon>
        <taxon>Eubacteriales</taxon>
        <taxon>Oscillospiraceae</taxon>
        <taxon>Flavonifractor</taxon>
    </lineage>
</organism>
<dbReference type="FunFam" id="3.40.50.720:FF:000084">
    <property type="entry name" value="Short-chain dehydrogenase reductase"/>
    <property type="match status" value="1"/>
</dbReference>
<evidence type="ECO:0000313" key="4">
    <source>
        <dbReference type="EMBL" id="MSB19842.1"/>
    </source>
</evidence>
<reference evidence="3 5" key="1">
    <citation type="submission" date="2015-09" db="EMBL/GenBank/DDBJ databases">
        <authorList>
            <consortium name="Pathogen Informatics"/>
        </authorList>
    </citation>
    <scope>NUCLEOTIDE SEQUENCE [LARGE SCALE GENOMIC DNA]</scope>
    <source>
        <strain evidence="3 5">2789STDY5608854</strain>
    </source>
</reference>
<dbReference type="EC" id="1.1.1.100" evidence="3"/>
<dbReference type="EC" id="1.1.1.47" evidence="4"/>
<dbReference type="InterPro" id="IPR036291">
    <property type="entry name" value="NAD(P)-bd_dom_sf"/>
</dbReference>
<dbReference type="NCBIfam" id="NF005559">
    <property type="entry name" value="PRK07231.1"/>
    <property type="match status" value="1"/>
</dbReference>
<dbReference type="Proteomes" id="UP000434475">
    <property type="component" value="Unassembled WGS sequence"/>
</dbReference>
<evidence type="ECO:0000313" key="6">
    <source>
        <dbReference type="Proteomes" id="UP000434475"/>
    </source>
</evidence>
<dbReference type="CDD" id="cd05233">
    <property type="entry name" value="SDR_c"/>
    <property type="match status" value="1"/>
</dbReference>
<gene>
    <name evidence="3" type="primary">fabG_3</name>
    <name evidence="3" type="ORF">ERS852411_02442</name>
    <name evidence="4" type="ORF">GKE97_09945</name>
</gene>
<dbReference type="GO" id="GO:0008206">
    <property type="term" value="P:bile acid metabolic process"/>
    <property type="evidence" value="ECO:0007669"/>
    <property type="project" value="UniProtKB-ARBA"/>
</dbReference>
<proteinExistence type="inferred from homology"/>
<dbReference type="GO" id="GO:0030497">
    <property type="term" value="P:fatty acid elongation"/>
    <property type="evidence" value="ECO:0007669"/>
    <property type="project" value="TreeGrafter"/>
</dbReference>
<dbReference type="Proteomes" id="UP000095746">
    <property type="component" value="Unassembled WGS sequence"/>
</dbReference>
<dbReference type="EMBL" id="CYZT01000216">
    <property type="protein sequence ID" value="CUO95328.1"/>
    <property type="molecule type" value="Genomic_DNA"/>
</dbReference>
<dbReference type="GO" id="GO:0047936">
    <property type="term" value="F:glucose 1-dehydrogenase [NAD(P)+] activity"/>
    <property type="evidence" value="ECO:0007669"/>
    <property type="project" value="UniProtKB-EC"/>
</dbReference>
<keyword evidence="2 3" id="KW-0560">Oxidoreductase</keyword>
<evidence type="ECO:0000256" key="2">
    <source>
        <dbReference type="ARBA" id="ARBA00023002"/>
    </source>
</evidence>